<evidence type="ECO:0000256" key="1">
    <source>
        <dbReference type="ARBA" id="ARBA00022729"/>
    </source>
</evidence>
<dbReference type="InterPro" id="IPR036249">
    <property type="entry name" value="Thioredoxin-like_sf"/>
</dbReference>
<feature type="chain" id="PRO_5045413194" evidence="2">
    <location>
        <begin position="19"/>
        <end position="144"/>
    </location>
</feature>
<keyword evidence="1 2" id="KW-0732">Signal</keyword>
<name>A0ABU3ADB1_9FLAO</name>
<reference evidence="3 4" key="1">
    <citation type="submission" date="2023-09" db="EMBL/GenBank/DDBJ databases">
        <authorList>
            <person name="Rey-Velasco X."/>
        </authorList>
    </citation>
    <scope>NUCLEOTIDE SEQUENCE [LARGE SCALE GENOMIC DNA]</scope>
    <source>
        <strain evidence="3 4">F388</strain>
    </source>
</reference>
<keyword evidence="4" id="KW-1185">Reference proteome</keyword>
<evidence type="ECO:0000313" key="4">
    <source>
        <dbReference type="Proteomes" id="UP001255246"/>
    </source>
</evidence>
<dbReference type="SUPFAM" id="SSF52833">
    <property type="entry name" value="Thioredoxin-like"/>
    <property type="match status" value="1"/>
</dbReference>
<accession>A0ABU3ADB1</accession>
<dbReference type="Proteomes" id="UP001255246">
    <property type="component" value="Unassembled WGS sequence"/>
</dbReference>
<dbReference type="PANTHER" id="PTHR15337">
    <property type="entry name" value="ANTERIOR GRADIENT PROTEIN-RELATED"/>
    <property type="match status" value="1"/>
</dbReference>
<organism evidence="3 4">
    <name type="scientific">Croceitalea rosinachiae</name>
    <dbReference type="NCBI Taxonomy" id="3075596"/>
    <lineage>
        <taxon>Bacteria</taxon>
        <taxon>Pseudomonadati</taxon>
        <taxon>Bacteroidota</taxon>
        <taxon>Flavobacteriia</taxon>
        <taxon>Flavobacteriales</taxon>
        <taxon>Flavobacteriaceae</taxon>
        <taxon>Croceitalea</taxon>
    </lineage>
</organism>
<dbReference type="Pfam" id="PF13899">
    <property type="entry name" value="Thioredoxin_7"/>
    <property type="match status" value="1"/>
</dbReference>
<proteinExistence type="predicted"/>
<evidence type="ECO:0000256" key="2">
    <source>
        <dbReference type="SAM" id="SignalP"/>
    </source>
</evidence>
<feature type="signal peptide" evidence="2">
    <location>
        <begin position="1"/>
        <end position="18"/>
    </location>
</feature>
<dbReference type="PANTHER" id="PTHR15337:SF11">
    <property type="entry name" value="THIOREDOXIN DOMAIN-CONTAINING PROTEIN"/>
    <property type="match status" value="1"/>
</dbReference>
<gene>
    <name evidence="3" type="ORF">RM706_14085</name>
</gene>
<dbReference type="RefSeq" id="WP_311352654.1">
    <property type="nucleotide sequence ID" value="NZ_JAVRHR010000003.1"/>
</dbReference>
<comment type="caution">
    <text evidence="3">The sequence shown here is derived from an EMBL/GenBank/DDBJ whole genome shotgun (WGS) entry which is preliminary data.</text>
</comment>
<dbReference type="InterPro" id="IPR051099">
    <property type="entry name" value="AGR/TXD"/>
</dbReference>
<sequence length="144" mass="16721">MKKKLLFSALLFPLCLLAQNWETEYDKALLKAQIENKPIILVFAGSDWCAPCKLLDKQIWQSEVFKNYARDNYILYKADFPRKKGNQLTEKTTLRNGELAEKFNKKGYFPLVVVLDKDESVLGTAGYKRKEPKAYITLFNSFLK</sequence>
<evidence type="ECO:0000313" key="3">
    <source>
        <dbReference type="EMBL" id="MDT0608171.1"/>
    </source>
</evidence>
<dbReference type="EMBL" id="JAVRHR010000003">
    <property type="protein sequence ID" value="MDT0608171.1"/>
    <property type="molecule type" value="Genomic_DNA"/>
</dbReference>
<dbReference type="Gene3D" id="3.40.30.10">
    <property type="entry name" value="Glutaredoxin"/>
    <property type="match status" value="1"/>
</dbReference>
<protein>
    <submittedName>
        <fullName evidence="3">Thioredoxin family protein</fullName>
    </submittedName>
</protein>